<dbReference type="GO" id="GO:1990817">
    <property type="term" value="F:poly(A) RNA polymerase activity"/>
    <property type="evidence" value="ECO:0007669"/>
    <property type="project" value="UniProtKB-EC"/>
</dbReference>
<evidence type="ECO:0000256" key="4">
    <source>
        <dbReference type="ARBA" id="ARBA00022679"/>
    </source>
</evidence>
<gene>
    <name evidence="14" type="ORF">Indivirus_10_13</name>
</gene>
<dbReference type="Pfam" id="PF19244">
    <property type="entry name" value="Poly_A_pol_cat"/>
    <property type="match status" value="1"/>
</dbReference>
<dbReference type="CDD" id="cd20922">
    <property type="entry name" value="polyA_pol_Marseille"/>
    <property type="match status" value="1"/>
</dbReference>
<evidence type="ECO:0000256" key="8">
    <source>
        <dbReference type="ARBA" id="ARBA00023163"/>
    </source>
</evidence>
<evidence type="ECO:0000259" key="13">
    <source>
        <dbReference type="Pfam" id="PF19244"/>
    </source>
</evidence>
<comment type="catalytic activity">
    <reaction evidence="11">
        <text>RNA(n) + ATP = RNA(n)-3'-adenine ribonucleotide + diphosphate</text>
        <dbReference type="Rhea" id="RHEA:11332"/>
        <dbReference type="Rhea" id="RHEA-COMP:14527"/>
        <dbReference type="Rhea" id="RHEA-COMP:17347"/>
        <dbReference type="ChEBI" id="CHEBI:30616"/>
        <dbReference type="ChEBI" id="CHEBI:33019"/>
        <dbReference type="ChEBI" id="CHEBI:140395"/>
        <dbReference type="ChEBI" id="CHEBI:173115"/>
        <dbReference type="EC" id="2.7.7.19"/>
    </reaction>
</comment>
<comment type="similarity">
    <text evidence="9">Belongs to the poxviridae poly(A) polymerase catalytic subunit family. Highly divergent.</text>
</comment>
<reference evidence="14" key="1">
    <citation type="journal article" date="2017" name="Science">
        <title>Giant viruses with an expanded complement of translation system components.</title>
        <authorList>
            <person name="Schulz F."/>
            <person name="Yutin N."/>
            <person name="Ivanova N.N."/>
            <person name="Ortega D.R."/>
            <person name="Lee T.K."/>
            <person name="Vierheilig J."/>
            <person name="Daims H."/>
            <person name="Horn M."/>
            <person name="Wagner M."/>
            <person name="Jensen G.J."/>
            <person name="Kyrpides N.C."/>
            <person name="Koonin E.V."/>
            <person name="Woyke T."/>
        </authorList>
    </citation>
    <scope>NUCLEOTIDE SEQUENCE</scope>
    <source>
        <strain evidence="14">ILV1</strain>
    </source>
</reference>
<evidence type="ECO:0000256" key="11">
    <source>
        <dbReference type="ARBA" id="ARBA00048830"/>
    </source>
</evidence>
<organism evidence="14">
    <name type="scientific">Indivirus ILV1</name>
    <dbReference type="NCBI Taxonomy" id="1977633"/>
    <lineage>
        <taxon>Viruses</taxon>
        <taxon>Varidnaviria</taxon>
        <taxon>Bamfordvirae</taxon>
        <taxon>Nucleocytoviricota</taxon>
        <taxon>Megaviricetes</taxon>
        <taxon>Imitervirales</taxon>
        <taxon>Mimiviridae</taxon>
        <taxon>Klosneuvirinae</taxon>
        <taxon>Indivirus</taxon>
    </lineage>
</organism>
<dbReference type="GO" id="GO:0006397">
    <property type="term" value="P:mRNA processing"/>
    <property type="evidence" value="ECO:0007669"/>
    <property type="project" value="UniProtKB-KW"/>
</dbReference>
<dbReference type="EC" id="2.7.7.19" evidence="2"/>
<name>A0A1V0SEB2_9VIRU</name>
<feature type="domain" description="Poly(A) polymerase catalytic subunit" evidence="13">
    <location>
        <begin position="111"/>
        <end position="237"/>
    </location>
</feature>
<keyword evidence="3" id="KW-0507">mRNA processing</keyword>
<evidence type="ECO:0000256" key="9">
    <source>
        <dbReference type="ARBA" id="ARBA00025732"/>
    </source>
</evidence>
<keyword evidence="5" id="KW-0547">Nucleotide-binding</keyword>
<dbReference type="EMBL" id="KY684094">
    <property type="protein sequence ID" value="ARF10053.1"/>
    <property type="molecule type" value="Genomic_DNA"/>
</dbReference>
<proteinExistence type="inferred from homology"/>
<accession>A0A1V0SEB2</accession>
<protein>
    <recommendedName>
        <fullName evidence="10">Putative poly(A) polymerase catalytic subunit</fullName>
        <ecNumber evidence="2">2.7.7.19</ecNumber>
    </recommendedName>
</protein>
<keyword evidence="4" id="KW-0808">Transferase</keyword>
<sequence>MSCAKNKSNKNIIPNISPSMRKNNKTYVWKNIGSLNPNEYCWVPVSNKYITSSIGNDNIDVDLRVPEAINADKDIERIQKNAEKIAILYNKKKFIEGTDVVSYNDPKKFRIVRDFIKKKGLILYGGFAINNYLDKNNKIYKRSELPDYDFFSYDPWKDALELSQILYESGYIYTEIRGGMHSGTFKIYSNFWNVADITYLPRKYFDNIQTVKKNGLRIVSPAQLNIDMYRQLISPAEDISRYQKVYKRQKLIEKWTKPLGRQIKCSDIFIIPEGGHALNDDEIMIINNIYTFTKNKKLIFSGNIAYNTLAEAAGGTERLFVDHLKVLSENAQNDLSELSGIICNLLSQKRLNHSDLEMLTMHKEWQAINKDEHILTYKKKPVCIIVQIDTCTPYIKIFNKFITPIDYIKYELYNDIVFDLNKNNVNSAKCKIRYISALQANYYNSKNLEEFDKSPFQRFVMKCKGSISNFVKNTLLSRWLDIVENKQHIKIIKPSSNKITLHNIKNTNIKIYPKTKTSTTCNKKNEKDCSYPCIWNKKINKCFDEIKGPYRLNNNDGDSEPGDESTPNPYYPRYG</sequence>
<evidence type="ECO:0000256" key="2">
    <source>
        <dbReference type="ARBA" id="ARBA00012388"/>
    </source>
</evidence>
<evidence type="ECO:0000256" key="12">
    <source>
        <dbReference type="SAM" id="MobiDB-lite"/>
    </source>
</evidence>
<feature type="region of interest" description="Disordered" evidence="12">
    <location>
        <begin position="553"/>
        <end position="575"/>
    </location>
</feature>
<evidence type="ECO:0000256" key="7">
    <source>
        <dbReference type="ARBA" id="ARBA00022844"/>
    </source>
</evidence>
<evidence type="ECO:0000256" key="5">
    <source>
        <dbReference type="ARBA" id="ARBA00022741"/>
    </source>
</evidence>
<dbReference type="InterPro" id="IPR045355">
    <property type="entry name" value="PolyA_pol_cat_su"/>
</dbReference>
<comment type="subcellular location">
    <subcellularLocation>
        <location evidence="1">Virion</location>
    </subcellularLocation>
</comment>
<evidence type="ECO:0000313" key="14">
    <source>
        <dbReference type="EMBL" id="ARF10053.1"/>
    </source>
</evidence>
<evidence type="ECO:0000256" key="1">
    <source>
        <dbReference type="ARBA" id="ARBA00004328"/>
    </source>
</evidence>
<evidence type="ECO:0000256" key="3">
    <source>
        <dbReference type="ARBA" id="ARBA00022664"/>
    </source>
</evidence>
<keyword evidence="8" id="KW-0804">Transcription</keyword>
<evidence type="ECO:0000256" key="6">
    <source>
        <dbReference type="ARBA" id="ARBA00022840"/>
    </source>
</evidence>
<keyword evidence="6" id="KW-0067">ATP-binding</keyword>
<dbReference type="GO" id="GO:0005524">
    <property type="term" value="F:ATP binding"/>
    <property type="evidence" value="ECO:0007669"/>
    <property type="project" value="UniProtKB-KW"/>
</dbReference>
<evidence type="ECO:0000256" key="10">
    <source>
        <dbReference type="ARBA" id="ARBA00026159"/>
    </source>
</evidence>
<dbReference type="GO" id="GO:0044423">
    <property type="term" value="C:virion component"/>
    <property type="evidence" value="ECO:0007669"/>
    <property type="project" value="UniProtKB-KW"/>
</dbReference>
<keyword evidence="7" id="KW-0946">Virion</keyword>